<evidence type="ECO:0000313" key="8">
    <source>
        <dbReference type="Proteomes" id="UP000095597"/>
    </source>
</evidence>
<protein>
    <recommendedName>
        <fullName evidence="10">Protein kinase domain-containing protein</fullName>
    </recommendedName>
</protein>
<reference evidence="6 9" key="2">
    <citation type="journal article" date="2019" name="Nat. Med.">
        <title>A library of human gut bacterial isolates paired with longitudinal multiomics data enables mechanistic microbiome research.</title>
        <authorList>
            <person name="Poyet M."/>
            <person name="Groussin M."/>
            <person name="Gibbons S.M."/>
            <person name="Avila-Pacheco J."/>
            <person name="Jiang X."/>
            <person name="Kearney S.M."/>
            <person name="Perrotta A.R."/>
            <person name="Berdy B."/>
            <person name="Zhao S."/>
            <person name="Lieberman T.D."/>
            <person name="Swanson P.K."/>
            <person name="Smith M."/>
            <person name="Roesemann S."/>
            <person name="Alexander J.E."/>
            <person name="Rich S.A."/>
            <person name="Livny J."/>
            <person name="Vlamakis H."/>
            <person name="Clish C."/>
            <person name="Bullock K."/>
            <person name="Deik A."/>
            <person name="Scott J."/>
            <person name="Pierce K.A."/>
            <person name="Xavier R.J."/>
            <person name="Alm E.J."/>
        </authorList>
    </citation>
    <scope>NUCLEOTIDE SEQUENCE [LARGE SCALE GENOMIC DNA]</scope>
    <source>
        <strain evidence="6 9">BIOML-A7</strain>
    </source>
</reference>
<evidence type="ECO:0008006" key="10">
    <source>
        <dbReference type="Google" id="ProtNLM"/>
    </source>
</evidence>
<evidence type="ECO:0000256" key="2">
    <source>
        <dbReference type="SAM" id="MobiDB-lite"/>
    </source>
</evidence>
<dbReference type="OrthoDB" id="1927182at2"/>
<keyword evidence="1" id="KW-0175">Coiled coil</keyword>
<feature type="region of interest" description="Disordered" evidence="2">
    <location>
        <begin position="230"/>
        <end position="252"/>
    </location>
</feature>
<dbReference type="RefSeq" id="WP_055194863.1">
    <property type="nucleotide sequence ID" value="NZ_CYXO01000018.1"/>
</dbReference>
<keyword evidence="3" id="KW-0472">Membrane</keyword>
<feature type="transmembrane region" description="Helical" evidence="3">
    <location>
        <begin position="204"/>
        <end position="223"/>
    </location>
</feature>
<dbReference type="EMBL" id="WWSB01000020">
    <property type="protein sequence ID" value="MZK19000.1"/>
    <property type="molecule type" value="Genomic_DNA"/>
</dbReference>
<evidence type="ECO:0000313" key="9">
    <source>
        <dbReference type="Proteomes" id="UP000446719"/>
    </source>
</evidence>
<keyword evidence="3" id="KW-0812">Transmembrane</keyword>
<keyword evidence="3" id="KW-1133">Transmembrane helix</keyword>
<dbReference type="Proteomes" id="UP000095380">
    <property type="component" value="Unassembled WGS sequence"/>
</dbReference>
<sequence>MLQQKESYDVLRLIEHGQLCYISSENVQGKTLDRYLKYHPVIKKREIFLLLKEIAGQLASFHRCRGNPCYQYVNPYSIVRSEDGRIYFLDMQSEANRSKMIFMQRRDIREYFLPPDEKYYQHASKELDMYGLGKTFQYILASVEAEPRFNRREEYRLQRIISKAMGIRSTHYLNVSEIQKQIPRYEEKDRDKILNNKGKRRKKVCITVVLSIVFGGYLFINAWENAEKANQREMKRTESSKSEEKKSEKSDDRIKKKIYERDEEYLELALAYFLNVGDMKKSLKCLNQMENQTLAVNLKRLIKAYEKQKVPEEAEKFAASLAYLENEWKERSMQSEEKKKQAIQCLIRGYGLLDDKESSEKVLNLVEEGLKTDYLNDSAKRELLQYQASALEKEEKKEEAANIYAEILEDETEPGKREELYKKMVQLYETAGRRDMASDTCIQGIKELGESEELKLTHIRLICADPAVNRDTCALKIKEYVTEDTELLENAEFKKLQKEYGIKAEGGNIWVGR</sequence>
<proteinExistence type="predicted"/>
<dbReference type="AlphaFoldDB" id="A0A173V5R6"/>
<dbReference type="InterPro" id="IPR011009">
    <property type="entry name" value="Kinase-like_dom_sf"/>
</dbReference>
<dbReference type="SUPFAM" id="SSF56112">
    <property type="entry name" value="Protein kinase-like (PK-like)"/>
    <property type="match status" value="1"/>
</dbReference>
<dbReference type="Proteomes" id="UP000095597">
    <property type="component" value="Unassembled WGS sequence"/>
</dbReference>
<evidence type="ECO:0000313" key="7">
    <source>
        <dbReference type="Proteomes" id="UP000095380"/>
    </source>
</evidence>
<evidence type="ECO:0000256" key="1">
    <source>
        <dbReference type="SAM" id="Coils"/>
    </source>
</evidence>
<evidence type="ECO:0000313" key="5">
    <source>
        <dbReference type="EMBL" id="CUO25840.1"/>
    </source>
</evidence>
<name>A0A173V5R6_9FIRM</name>
<reference evidence="7 8" key="1">
    <citation type="submission" date="2015-09" db="EMBL/GenBank/DDBJ databases">
        <authorList>
            <consortium name="Pathogen Informatics"/>
        </authorList>
    </citation>
    <scope>NUCLEOTIDE SEQUENCE [LARGE SCALE GENOMIC DNA]</scope>
    <source>
        <strain evidence="5 7">2789STDY5608851</strain>
        <strain evidence="4 8">2789STDY5834961</strain>
    </source>
</reference>
<organism evidence="4 8">
    <name type="scientific">Dorea longicatena</name>
    <dbReference type="NCBI Taxonomy" id="88431"/>
    <lineage>
        <taxon>Bacteria</taxon>
        <taxon>Bacillati</taxon>
        <taxon>Bacillota</taxon>
        <taxon>Clostridia</taxon>
        <taxon>Lachnospirales</taxon>
        <taxon>Lachnospiraceae</taxon>
        <taxon>Dorea</taxon>
    </lineage>
</organism>
<dbReference type="EMBL" id="CYYM01000009">
    <property type="protein sequence ID" value="CUO25840.1"/>
    <property type="molecule type" value="Genomic_DNA"/>
</dbReference>
<evidence type="ECO:0000313" key="4">
    <source>
        <dbReference type="EMBL" id="CUN21198.1"/>
    </source>
</evidence>
<feature type="coiled-coil region" evidence="1">
    <location>
        <begin position="376"/>
        <end position="411"/>
    </location>
</feature>
<evidence type="ECO:0000313" key="6">
    <source>
        <dbReference type="EMBL" id="MZK19000.1"/>
    </source>
</evidence>
<dbReference type="EMBL" id="CYXO01000018">
    <property type="protein sequence ID" value="CUN21198.1"/>
    <property type="molecule type" value="Genomic_DNA"/>
</dbReference>
<accession>A0A173V5R6</accession>
<gene>
    <name evidence="5" type="ORF">ERS852408_01794</name>
    <name evidence="4" type="ORF">ERS852573_02507</name>
    <name evidence="6" type="ORF">GT565_13025</name>
</gene>
<evidence type="ECO:0000256" key="3">
    <source>
        <dbReference type="SAM" id="Phobius"/>
    </source>
</evidence>
<dbReference type="Proteomes" id="UP000446719">
    <property type="component" value="Unassembled WGS sequence"/>
</dbReference>